<dbReference type="Pfam" id="PF00589">
    <property type="entry name" value="Phage_integrase"/>
    <property type="match status" value="1"/>
</dbReference>
<evidence type="ECO:0000313" key="9">
    <source>
        <dbReference type="EMBL" id="EOW83138.1"/>
    </source>
</evidence>
<reference evidence="8 10" key="1">
    <citation type="submission" date="2013-02" db="EMBL/GenBank/DDBJ databases">
        <title>The Genome Sequence of Enterococcus gilvus ATCC BAA-350.</title>
        <authorList>
            <consortium name="The Broad Institute Genome Sequencing Platform"/>
            <consortium name="The Broad Institute Genome Sequencing Center for Infectious Disease"/>
            <person name="Earl A.M."/>
            <person name="Gilmore M.S."/>
            <person name="Lebreton F."/>
            <person name="Walker B."/>
            <person name="Young S.K."/>
            <person name="Zeng Q."/>
            <person name="Gargeya S."/>
            <person name="Fitzgerald M."/>
            <person name="Haas B."/>
            <person name="Abouelleil A."/>
            <person name="Alvarado L."/>
            <person name="Arachchi H.M."/>
            <person name="Berlin A.M."/>
            <person name="Chapman S.B."/>
            <person name="Dewar J."/>
            <person name="Goldberg J."/>
            <person name="Griggs A."/>
            <person name="Gujja S."/>
            <person name="Hansen M."/>
            <person name="Howarth C."/>
            <person name="Imamovic A."/>
            <person name="Larimer J."/>
            <person name="McCowan C."/>
            <person name="Murphy C."/>
            <person name="Neiman D."/>
            <person name="Pearson M."/>
            <person name="Priest M."/>
            <person name="Roberts A."/>
            <person name="Saif S."/>
            <person name="Shea T."/>
            <person name="Sisk P."/>
            <person name="Sykes S."/>
            <person name="Wortman J."/>
            <person name="Nusbaum C."/>
            <person name="Birren B."/>
        </authorList>
    </citation>
    <scope>NUCLEOTIDE SEQUENCE [LARGE SCALE GENOMIC DNA]</scope>
    <source>
        <strain evidence="8 10">ATCC BAA-350</strain>
    </source>
</reference>
<reference evidence="9 11" key="2">
    <citation type="submission" date="2013-03" db="EMBL/GenBank/DDBJ databases">
        <title>The Genome Sequence of Enterococcus gilvus ATCC BAA-350 (PacBio/Illumina hybrid assembly).</title>
        <authorList>
            <consortium name="The Broad Institute Genomics Platform"/>
            <consortium name="The Broad Institute Genome Sequencing Center for Infectious Disease"/>
            <person name="Earl A."/>
            <person name="Russ C."/>
            <person name="Gilmore M."/>
            <person name="Surin D."/>
            <person name="Walker B."/>
            <person name="Young S."/>
            <person name="Zeng Q."/>
            <person name="Gargeya S."/>
            <person name="Fitzgerald M."/>
            <person name="Haas B."/>
            <person name="Abouelleil A."/>
            <person name="Allen A.W."/>
            <person name="Alvarado L."/>
            <person name="Arachchi H.M."/>
            <person name="Berlin A.M."/>
            <person name="Chapman S.B."/>
            <person name="Gainer-Dewar J."/>
            <person name="Goldberg J."/>
            <person name="Griggs A."/>
            <person name="Gujja S."/>
            <person name="Hansen M."/>
            <person name="Howarth C."/>
            <person name="Imamovic A."/>
            <person name="Ireland A."/>
            <person name="Larimer J."/>
            <person name="McCowan C."/>
            <person name="Murphy C."/>
            <person name="Pearson M."/>
            <person name="Poon T.W."/>
            <person name="Priest M."/>
            <person name="Roberts A."/>
            <person name="Saif S."/>
            <person name="Shea T."/>
            <person name="Sisk P."/>
            <person name="Sykes S."/>
            <person name="Wortman J."/>
            <person name="Nusbaum C."/>
            <person name="Birren B."/>
        </authorList>
    </citation>
    <scope>NUCLEOTIDE SEQUENCE [LARGE SCALE GENOMIC DNA]</scope>
    <source>
        <strain evidence="9 11">ATCC BAA-350</strain>
    </source>
</reference>
<dbReference type="EMBL" id="AJDQ01000006">
    <property type="protein sequence ID" value="EOI57288.1"/>
    <property type="molecule type" value="Genomic_DNA"/>
</dbReference>
<feature type="domain" description="Tyr recombinase" evidence="6">
    <location>
        <begin position="165"/>
        <end position="364"/>
    </location>
</feature>
<evidence type="ECO:0000313" key="10">
    <source>
        <dbReference type="Proteomes" id="UP000013750"/>
    </source>
</evidence>
<dbReference type="InterPro" id="IPR004107">
    <property type="entry name" value="Integrase_SAM-like_N"/>
</dbReference>
<dbReference type="HOGENOM" id="CLU_027562_17_6_9"/>
<evidence type="ECO:0000256" key="4">
    <source>
        <dbReference type="ARBA" id="ARBA00023172"/>
    </source>
</evidence>
<dbReference type="GO" id="GO:0006310">
    <property type="term" value="P:DNA recombination"/>
    <property type="evidence" value="ECO:0007669"/>
    <property type="project" value="UniProtKB-KW"/>
</dbReference>
<dbReference type="InterPro" id="IPR002104">
    <property type="entry name" value="Integrase_catalytic"/>
</dbReference>
<evidence type="ECO:0000313" key="11">
    <source>
        <dbReference type="Proteomes" id="UP000014160"/>
    </source>
</evidence>
<evidence type="ECO:0000256" key="2">
    <source>
        <dbReference type="ARBA" id="ARBA00022908"/>
    </source>
</evidence>
<dbReference type="SUPFAM" id="SSF56349">
    <property type="entry name" value="DNA breaking-rejoining enzymes"/>
    <property type="match status" value="1"/>
</dbReference>
<keyword evidence="2" id="KW-0229">DNA integration</keyword>
<evidence type="ECO:0000256" key="1">
    <source>
        <dbReference type="ARBA" id="ARBA00008857"/>
    </source>
</evidence>
<sequence>MANFVKRGKSWQYEISYKKKDGKYAKLRKSGFRTKADAKAEAAEMELELHKGYNPDMKNMLVSDYFATWMKNYKKDEVSERTYGCYRDTLNNIKKYLPTTSLSDLTKKDYQEMLNEFAETHAKATTKRFHTHFRAMMLDALDNKIVLNDVTRKPVIKGKVETKKASEKFLELVELKRLIRDFEGRLDPRYTSPYLIILGSATGARFSELEGLTWDDIDLDNQLIDINKTWILNQGFAPTKNLSSNRIIDIDNHTNDLLKNYKKEQKELFEELKIDNESNLVFFNYRDGVISSNAVNKELKKVQGQLDIKQPITFHGLRHTHASILLTQEIDLISIAERLGHKDTSVTQEVYSHILDELKRKNRPKIARAIDNIYHFESYKNCDIGKNVETNFVPKLLKADTV</sequence>
<gene>
    <name evidence="9" type="ORF">I592_02465</name>
    <name evidence="8" type="ORF">UKC_01502</name>
</gene>
<dbReference type="InterPro" id="IPR028259">
    <property type="entry name" value="AP2-like_int_N"/>
</dbReference>
<proteinExistence type="inferred from homology"/>
<dbReference type="InterPro" id="IPR050808">
    <property type="entry name" value="Phage_Integrase"/>
</dbReference>
<evidence type="ECO:0000259" key="7">
    <source>
        <dbReference type="PROSITE" id="PS51900"/>
    </source>
</evidence>
<evidence type="ECO:0008006" key="12">
    <source>
        <dbReference type="Google" id="ProtNLM"/>
    </source>
</evidence>
<dbReference type="GO" id="GO:0003677">
    <property type="term" value="F:DNA binding"/>
    <property type="evidence" value="ECO:0007669"/>
    <property type="project" value="UniProtKB-UniRule"/>
</dbReference>
<dbReference type="PROSITE" id="PS51900">
    <property type="entry name" value="CB"/>
    <property type="match status" value="1"/>
</dbReference>
<evidence type="ECO:0000256" key="5">
    <source>
        <dbReference type="PROSITE-ProRule" id="PRU01248"/>
    </source>
</evidence>
<dbReference type="Proteomes" id="UP000013750">
    <property type="component" value="Unassembled WGS sequence"/>
</dbReference>
<dbReference type="InterPro" id="IPR011010">
    <property type="entry name" value="DNA_brk_join_enz"/>
</dbReference>
<dbReference type="PATRIC" id="fig|1158614.3.peg.1516"/>
<evidence type="ECO:0000256" key="3">
    <source>
        <dbReference type="ARBA" id="ARBA00023125"/>
    </source>
</evidence>
<dbReference type="Pfam" id="PF14659">
    <property type="entry name" value="Phage_int_SAM_3"/>
    <property type="match status" value="1"/>
</dbReference>
<dbReference type="EMBL" id="ASWH01000001">
    <property type="protein sequence ID" value="EOW83138.1"/>
    <property type="molecule type" value="Genomic_DNA"/>
</dbReference>
<dbReference type="GO" id="GO:0015074">
    <property type="term" value="P:DNA integration"/>
    <property type="evidence" value="ECO:0007669"/>
    <property type="project" value="UniProtKB-KW"/>
</dbReference>
<dbReference type="AlphaFoldDB" id="R2XRY0"/>
<organism evidence="8 10">
    <name type="scientific">Enterococcus gilvus ATCC BAA-350</name>
    <dbReference type="NCBI Taxonomy" id="1158614"/>
    <lineage>
        <taxon>Bacteria</taxon>
        <taxon>Bacillati</taxon>
        <taxon>Bacillota</taxon>
        <taxon>Bacilli</taxon>
        <taxon>Lactobacillales</taxon>
        <taxon>Enterococcaceae</taxon>
        <taxon>Enterococcus</taxon>
    </lineage>
</organism>
<dbReference type="InterPro" id="IPR044068">
    <property type="entry name" value="CB"/>
</dbReference>
<dbReference type="Pfam" id="PF14657">
    <property type="entry name" value="Arm-DNA-bind_4"/>
    <property type="match status" value="1"/>
</dbReference>
<keyword evidence="3 5" id="KW-0238">DNA-binding</keyword>
<evidence type="ECO:0000259" key="6">
    <source>
        <dbReference type="PROSITE" id="PS51898"/>
    </source>
</evidence>
<feature type="domain" description="Core-binding (CB)" evidence="7">
    <location>
        <begin position="57"/>
        <end position="141"/>
    </location>
</feature>
<dbReference type="eggNOG" id="COG0582">
    <property type="taxonomic scope" value="Bacteria"/>
</dbReference>
<dbReference type="Proteomes" id="UP000014160">
    <property type="component" value="Unassembled WGS sequence"/>
</dbReference>
<dbReference type="Gene3D" id="1.10.443.10">
    <property type="entry name" value="Intergrase catalytic core"/>
    <property type="match status" value="1"/>
</dbReference>
<dbReference type="PANTHER" id="PTHR30629">
    <property type="entry name" value="PROPHAGE INTEGRASE"/>
    <property type="match status" value="1"/>
</dbReference>
<keyword evidence="11" id="KW-1185">Reference proteome</keyword>
<dbReference type="RefSeq" id="WP_010779919.1">
    <property type="nucleotide sequence ID" value="NZ_ASWH01000001.1"/>
</dbReference>
<protein>
    <recommendedName>
        <fullName evidence="12">Tyr recombinase domain-containing protein</fullName>
    </recommendedName>
</protein>
<comment type="similarity">
    <text evidence="1">Belongs to the 'phage' integrase family.</text>
</comment>
<comment type="caution">
    <text evidence="8">The sequence shown here is derived from an EMBL/GenBank/DDBJ whole genome shotgun (WGS) entry which is preliminary data.</text>
</comment>
<evidence type="ECO:0000313" key="8">
    <source>
        <dbReference type="EMBL" id="EOI57288.1"/>
    </source>
</evidence>
<dbReference type="PANTHER" id="PTHR30629:SF2">
    <property type="entry name" value="PROPHAGE INTEGRASE INTS-RELATED"/>
    <property type="match status" value="1"/>
</dbReference>
<keyword evidence="4" id="KW-0233">DNA recombination</keyword>
<dbReference type="InterPro" id="IPR013762">
    <property type="entry name" value="Integrase-like_cat_sf"/>
</dbReference>
<dbReference type="InterPro" id="IPR010998">
    <property type="entry name" value="Integrase_recombinase_N"/>
</dbReference>
<name>R2XRY0_9ENTE</name>
<dbReference type="CDD" id="cd01189">
    <property type="entry name" value="INT_ICEBs1_C_like"/>
    <property type="match status" value="1"/>
</dbReference>
<accession>R2XRY0</accession>
<dbReference type="Gene3D" id="1.10.150.130">
    <property type="match status" value="1"/>
</dbReference>
<dbReference type="PROSITE" id="PS51898">
    <property type="entry name" value="TYR_RECOMBINASE"/>
    <property type="match status" value="1"/>
</dbReference>